<evidence type="ECO:0000256" key="1">
    <source>
        <dbReference type="ARBA" id="ARBA00004701"/>
    </source>
</evidence>
<evidence type="ECO:0000256" key="8">
    <source>
        <dbReference type="PIRSR" id="PIRSR500134-1"/>
    </source>
</evidence>
<dbReference type="GO" id="GO:0000271">
    <property type="term" value="P:polysaccharide biosynthetic process"/>
    <property type="evidence" value="ECO:0007669"/>
    <property type="project" value="InterPro"/>
</dbReference>
<dbReference type="UniPathway" id="UPA00038">
    <property type="reaction ID" value="UER00491"/>
</dbReference>
<dbReference type="EC" id="1.1.1.22" evidence="3 7"/>
<dbReference type="NCBIfam" id="TIGR03026">
    <property type="entry name" value="NDP-sugDHase"/>
    <property type="match status" value="1"/>
</dbReference>
<feature type="domain" description="UDP-glucose/GDP-mannose dehydrogenase C-terminal" evidence="11">
    <location>
        <begin position="318"/>
        <end position="420"/>
    </location>
</feature>
<dbReference type="AlphaFoldDB" id="A0A1F5G216"/>
<reference evidence="12 13" key="1">
    <citation type="journal article" date="2016" name="Nat. Commun.">
        <title>Thousands of microbial genomes shed light on interconnected biogeochemical processes in an aquifer system.</title>
        <authorList>
            <person name="Anantharaman K."/>
            <person name="Brown C.T."/>
            <person name="Hug L.A."/>
            <person name="Sharon I."/>
            <person name="Castelle C.J."/>
            <person name="Probst A.J."/>
            <person name="Thomas B.C."/>
            <person name="Singh A."/>
            <person name="Wilkins M.J."/>
            <person name="Karaoz U."/>
            <person name="Brodie E.L."/>
            <person name="Williams K.H."/>
            <person name="Hubbard S.S."/>
            <person name="Banfield J.F."/>
        </authorList>
    </citation>
    <scope>NUCLEOTIDE SEQUENCE [LARGE SCALE GENOMIC DNA]</scope>
</reference>
<dbReference type="Pfam" id="PF03720">
    <property type="entry name" value="UDPG_MGDP_dh_C"/>
    <property type="match status" value="1"/>
</dbReference>
<feature type="binding site" evidence="9">
    <location>
        <position position="202"/>
    </location>
    <ligand>
        <name>substrate</name>
    </ligand>
</feature>
<feature type="binding site" evidence="10">
    <location>
        <position position="30"/>
    </location>
    <ligand>
        <name>NAD(+)</name>
        <dbReference type="ChEBI" id="CHEBI:57540"/>
    </ligand>
</feature>
<dbReference type="Proteomes" id="UP000177069">
    <property type="component" value="Unassembled WGS sequence"/>
</dbReference>
<dbReference type="SUPFAM" id="SSF52413">
    <property type="entry name" value="UDP-glucose/GDP-mannose dehydrogenase C-terminal domain"/>
    <property type="match status" value="1"/>
</dbReference>
<dbReference type="PIRSF" id="PIRSF500134">
    <property type="entry name" value="UDPglc_DH_bac"/>
    <property type="match status" value="1"/>
</dbReference>
<dbReference type="SUPFAM" id="SSF51735">
    <property type="entry name" value="NAD(P)-binding Rossmann-fold domains"/>
    <property type="match status" value="1"/>
</dbReference>
<evidence type="ECO:0000256" key="6">
    <source>
        <dbReference type="ARBA" id="ARBA00047473"/>
    </source>
</evidence>
<dbReference type="InterPro" id="IPR017476">
    <property type="entry name" value="UDP-Glc/GDP-Man"/>
</dbReference>
<name>A0A1F5G216_9BACT</name>
<keyword evidence="5 7" id="KW-0520">NAD</keyword>
<evidence type="ECO:0000259" key="11">
    <source>
        <dbReference type="SMART" id="SM00984"/>
    </source>
</evidence>
<dbReference type="PANTHER" id="PTHR43750">
    <property type="entry name" value="UDP-GLUCOSE 6-DEHYDROGENASE TUAD"/>
    <property type="match status" value="1"/>
</dbReference>
<dbReference type="InterPro" id="IPR014026">
    <property type="entry name" value="UDP-Glc/GDP-Man_DH_dimer"/>
</dbReference>
<dbReference type="InterPro" id="IPR008927">
    <property type="entry name" value="6-PGluconate_DH-like_C_sf"/>
</dbReference>
<feature type="binding site" evidence="10">
    <location>
        <position position="121"/>
    </location>
    <ligand>
        <name>NAD(+)</name>
        <dbReference type="ChEBI" id="CHEBI:57540"/>
    </ligand>
</feature>
<evidence type="ECO:0000256" key="4">
    <source>
        <dbReference type="ARBA" id="ARBA00023002"/>
    </source>
</evidence>
<dbReference type="GO" id="GO:0006065">
    <property type="term" value="P:UDP-glucuronate biosynthetic process"/>
    <property type="evidence" value="ECO:0007669"/>
    <property type="project" value="UniProtKB-UniPathway"/>
</dbReference>
<dbReference type="InterPro" id="IPR036291">
    <property type="entry name" value="NAD(P)-bd_dom_sf"/>
</dbReference>
<feature type="binding site" evidence="10">
    <location>
        <position position="153"/>
    </location>
    <ligand>
        <name>NAD(+)</name>
        <dbReference type="ChEBI" id="CHEBI:57540"/>
    </ligand>
</feature>
<gene>
    <name evidence="12" type="ORF">A2696_03560</name>
</gene>
<evidence type="ECO:0000256" key="2">
    <source>
        <dbReference type="ARBA" id="ARBA00006601"/>
    </source>
</evidence>
<feature type="binding site" evidence="10">
    <location>
        <position position="86"/>
    </location>
    <ligand>
        <name>NAD(+)</name>
        <dbReference type="ChEBI" id="CHEBI:57540"/>
    </ligand>
</feature>
<evidence type="ECO:0000313" key="12">
    <source>
        <dbReference type="EMBL" id="OGD85857.1"/>
    </source>
</evidence>
<dbReference type="Gene3D" id="1.20.5.100">
    <property type="entry name" value="Cytochrome c1, transmembrane anchor, C-terminal"/>
    <property type="match status" value="1"/>
</dbReference>
<dbReference type="PANTHER" id="PTHR43750:SF3">
    <property type="entry name" value="UDP-GLUCOSE 6-DEHYDROGENASE TUAD"/>
    <property type="match status" value="1"/>
</dbReference>
<organism evidence="12 13">
    <name type="scientific">Candidatus Curtissbacteria bacterium RIFCSPHIGHO2_01_FULL_41_13</name>
    <dbReference type="NCBI Taxonomy" id="1797745"/>
    <lineage>
        <taxon>Bacteria</taxon>
        <taxon>Candidatus Curtissiibacteriota</taxon>
    </lineage>
</organism>
<keyword evidence="4 7" id="KW-0560">Oxidoreductase</keyword>
<dbReference type="Pfam" id="PF03721">
    <property type="entry name" value="UDPG_MGDP_dh_N"/>
    <property type="match status" value="1"/>
</dbReference>
<dbReference type="InterPro" id="IPR014027">
    <property type="entry name" value="UDP-Glc/GDP-Man_DH_C"/>
</dbReference>
<feature type="binding site" evidence="10">
    <location>
        <position position="332"/>
    </location>
    <ligand>
        <name>NAD(+)</name>
        <dbReference type="ChEBI" id="CHEBI:57540"/>
    </ligand>
</feature>
<dbReference type="Gene3D" id="3.40.50.720">
    <property type="entry name" value="NAD(P)-binding Rossmann-like Domain"/>
    <property type="match status" value="2"/>
</dbReference>
<comment type="catalytic activity">
    <reaction evidence="6 7">
        <text>UDP-alpha-D-glucose + 2 NAD(+) + H2O = UDP-alpha-D-glucuronate + 2 NADH + 3 H(+)</text>
        <dbReference type="Rhea" id="RHEA:23596"/>
        <dbReference type="ChEBI" id="CHEBI:15377"/>
        <dbReference type="ChEBI" id="CHEBI:15378"/>
        <dbReference type="ChEBI" id="CHEBI:57540"/>
        <dbReference type="ChEBI" id="CHEBI:57945"/>
        <dbReference type="ChEBI" id="CHEBI:58052"/>
        <dbReference type="ChEBI" id="CHEBI:58885"/>
        <dbReference type="EC" id="1.1.1.22"/>
    </reaction>
</comment>
<feature type="binding site" evidence="10">
    <location>
        <position position="35"/>
    </location>
    <ligand>
        <name>NAD(+)</name>
        <dbReference type="ChEBI" id="CHEBI:57540"/>
    </ligand>
</feature>
<dbReference type="EMBL" id="MFBA01000012">
    <property type="protein sequence ID" value="OGD85857.1"/>
    <property type="molecule type" value="Genomic_DNA"/>
</dbReference>
<comment type="pathway">
    <text evidence="1">Nucleotide-sugar biosynthesis; UDP-alpha-D-glucuronate biosynthesis; UDP-alpha-D-glucuronate from UDP-alpha-D-glucose: step 1/1.</text>
</comment>
<protein>
    <recommendedName>
        <fullName evidence="3 7">UDP-glucose 6-dehydrogenase</fullName>
        <ecNumber evidence="3 7">1.1.1.22</ecNumber>
    </recommendedName>
</protein>
<dbReference type="Pfam" id="PF00984">
    <property type="entry name" value="UDPG_MGDP_dh"/>
    <property type="match status" value="1"/>
</dbReference>
<feature type="active site" description="Nucleophile" evidence="8">
    <location>
        <position position="258"/>
    </location>
</feature>
<dbReference type="GO" id="GO:0003979">
    <property type="term" value="F:UDP-glucose 6-dehydrogenase activity"/>
    <property type="evidence" value="ECO:0007669"/>
    <property type="project" value="UniProtKB-EC"/>
</dbReference>
<evidence type="ECO:0000256" key="7">
    <source>
        <dbReference type="PIRNR" id="PIRNR000124"/>
    </source>
</evidence>
<dbReference type="InterPro" id="IPR028357">
    <property type="entry name" value="UDPglc_DH_bac"/>
</dbReference>
<dbReference type="GO" id="GO:0051287">
    <property type="term" value="F:NAD binding"/>
    <property type="evidence" value="ECO:0007669"/>
    <property type="project" value="InterPro"/>
</dbReference>
<accession>A0A1F5G216</accession>
<dbReference type="SUPFAM" id="SSF48179">
    <property type="entry name" value="6-phosphogluconate dehydrogenase C-terminal domain-like"/>
    <property type="match status" value="1"/>
</dbReference>
<feature type="binding site" evidence="9">
    <location>
        <begin position="150"/>
        <end position="153"/>
    </location>
    <ligand>
        <name>substrate</name>
    </ligand>
</feature>
<feature type="binding site" evidence="9">
    <location>
        <position position="255"/>
    </location>
    <ligand>
        <name>substrate</name>
    </ligand>
</feature>
<evidence type="ECO:0000256" key="9">
    <source>
        <dbReference type="PIRSR" id="PIRSR500134-2"/>
    </source>
</evidence>
<dbReference type="PIRSF" id="PIRSF000124">
    <property type="entry name" value="UDPglc_GDPman_dh"/>
    <property type="match status" value="1"/>
</dbReference>
<comment type="caution">
    <text evidence="12">The sequence shown here is derived from an EMBL/GenBank/DDBJ whole genome shotgun (WGS) entry which is preliminary data.</text>
</comment>
<comment type="similarity">
    <text evidence="2 7">Belongs to the UDP-glucose/GDP-mannose dehydrogenase family.</text>
</comment>
<evidence type="ECO:0000313" key="13">
    <source>
        <dbReference type="Proteomes" id="UP000177069"/>
    </source>
</evidence>
<evidence type="ECO:0000256" key="10">
    <source>
        <dbReference type="PIRSR" id="PIRSR500134-3"/>
    </source>
</evidence>
<dbReference type="InterPro" id="IPR001732">
    <property type="entry name" value="UDP-Glc/GDP-Man_DH_N"/>
</dbReference>
<feature type="binding site" evidence="9">
    <location>
        <position position="325"/>
    </location>
    <ligand>
        <name>substrate</name>
    </ligand>
</feature>
<dbReference type="InterPro" id="IPR036220">
    <property type="entry name" value="UDP-Glc/GDP-Man_DH_C_sf"/>
</dbReference>
<evidence type="ECO:0000256" key="3">
    <source>
        <dbReference type="ARBA" id="ARBA00012954"/>
    </source>
</evidence>
<feature type="binding site" evidence="10">
    <location>
        <position position="261"/>
    </location>
    <ligand>
        <name>NAD(+)</name>
        <dbReference type="ChEBI" id="CHEBI:57540"/>
    </ligand>
</feature>
<dbReference type="SMART" id="SM00984">
    <property type="entry name" value="UDPG_MGDP_dh_C"/>
    <property type="match status" value="1"/>
</dbReference>
<feature type="binding site" evidence="9">
    <location>
        <begin position="247"/>
        <end position="251"/>
    </location>
    <ligand>
        <name>substrate</name>
    </ligand>
</feature>
<proteinExistence type="inferred from homology"/>
<sequence>MTLTVIGAGYVGLVTAAVFSELGNKVYCVDISKERIESLRRGKVPFFEPYLTEYITKNTKAGKLSFTTKYSDTVPRSQAVFICVGTPPKENGEADLSYLFSAVEETAKNLSGYTLIAIKSTIPIGFEDDLEGTVKKYAKAKFEFAASPEFLREGSAIEDTLHPDRIIIGTKSKKAQKILLELHAPISGERIICDIRSAQLVKYASNALLATKVSFANAIATLCEKTGADVEKVLKGVGSDRRIGHAFLQPGVGYGGSCLPKDVLAFIAIGKHFGYDFQLLRAVDQINQDQIELFINKVKRALNAASKNAYSLKGKRIAVLGLAFKPSTDDMRDAPSVKIINQLLGLGAQVTVYDPQAIQNAKKILPKEVLYAKDEYQAVGGKDAMLIVTEWPQFSQMDMTRAKKLLKRPIIIDGRNIFKKEKLKELGFVYSGFGR</sequence>
<evidence type="ECO:0000256" key="5">
    <source>
        <dbReference type="ARBA" id="ARBA00023027"/>
    </source>
</evidence>